<organism evidence="1 2">
    <name type="scientific">Ambrosiozyma monospora</name>
    <name type="common">Yeast</name>
    <name type="synonym">Endomycopsis monosporus</name>
    <dbReference type="NCBI Taxonomy" id="43982"/>
    <lineage>
        <taxon>Eukaryota</taxon>
        <taxon>Fungi</taxon>
        <taxon>Dikarya</taxon>
        <taxon>Ascomycota</taxon>
        <taxon>Saccharomycotina</taxon>
        <taxon>Pichiomycetes</taxon>
        <taxon>Pichiales</taxon>
        <taxon>Pichiaceae</taxon>
        <taxon>Ambrosiozyma</taxon>
    </lineage>
</organism>
<evidence type="ECO:0000313" key="1">
    <source>
        <dbReference type="EMBL" id="GMF01431.1"/>
    </source>
</evidence>
<reference evidence="1" key="1">
    <citation type="submission" date="2023-04" db="EMBL/GenBank/DDBJ databases">
        <title>Ambrosiozyma monospora NBRC 10751.</title>
        <authorList>
            <person name="Ichikawa N."/>
            <person name="Sato H."/>
            <person name="Tonouchi N."/>
        </authorList>
    </citation>
    <scope>NUCLEOTIDE SEQUENCE</scope>
    <source>
        <strain evidence="1">NBRC 10751</strain>
    </source>
</reference>
<comment type="caution">
    <text evidence="1">The sequence shown here is derived from an EMBL/GenBank/DDBJ whole genome shotgun (WGS) entry which is preliminary data.</text>
</comment>
<gene>
    <name evidence="1" type="ORF">Amon02_001125800</name>
</gene>
<dbReference type="Proteomes" id="UP001165064">
    <property type="component" value="Unassembled WGS sequence"/>
</dbReference>
<sequence length="231" mass="26139">MVGYPESITDPSYEGQILVITYPLVGNYGVPDRTLEDDIVDNLPKYFESNRIHVAGLVIAHYTEEYSHYLAKSSLGQWLKDEGIPAMYGVDTRALTKRLRERGSTLGRICLQKKGVSFEELTSQVSWRDNFDIPEWVDPNSKNLVAKVSTKKPVIYDPPAKLANLGPDGKVIRILAVDVGMKYNQIRCFVNRGVSLKVVPFDYDFNKEEYDGLFISNGPELQSLVFVWVIN</sequence>
<accession>A0ACB5U572</accession>
<proteinExistence type="predicted"/>
<protein>
    <submittedName>
        <fullName evidence="1">Unnamed protein product</fullName>
    </submittedName>
</protein>
<name>A0ACB5U572_AMBMO</name>
<dbReference type="EMBL" id="BSXS01011875">
    <property type="protein sequence ID" value="GMF01431.1"/>
    <property type="molecule type" value="Genomic_DNA"/>
</dbReference>
<evidence type="ECO:0000313" key="2">
    <source>
        <dbReference type="Proteomes" id="UP001165064"/>
    </source>
</evidence>
<keyword evidence="2" id="KW-1185">Reference proteome</keyword>